<dbReference type="EMBL" id="KV722337">
    <property type="protein sequence ID" value="OCH95282.1"/>
    <property type="molecule type" value="Genomic_DNA"/>
</dbReference>
<accession>A0A8E2J5L9</accession>
<dbReference type="InterPro" id="IPR010905">
    <property type="entry name" value="Glyco_hydro_88"/>
</dbReference>
<dbReference type="GO" id="GO:0016787">
    <property type="term" value="F:hydrolase activity"/>
    <property type="evidence" value="ECO:0007669"/>
    <property type="project" value="UniProtKB-KW"/>
</dbReference>
<dbReference type="Gene3D" id="1.50.10.10">
    <property type="match status" value="1"/>
</dbReference>
<keyword evidence="3" id="KW-1185">Reference proteome</keyword>
<dbReference type="GO" id="GO:0005975">
    <property type="term" value="P:carbohydrate metabolic process"/>
    <property type="evidence" value="ECO:0007669"/>
    <property type="project" value="InterPro"/>
</dbReference>
<reference evidence="2 3" key="1">
    <citation type="submission" date="2016-07" db="EMBL/GenBank/DDBJ databases">
        <title>Draft genome of the white-rot fungus Obba rivulosa 3A-2.</title>
        <authorList>
            <consortium name="DOE Joint Genome Institute"/>
            <person name="Miettinen O."/>
            <person name="Riley R."/>
            <person name="Acob R."/>
            <person name="Barry K."/>
            <person name="Cullen D."/>
            <person name="De Vries R."/>
            <person name="Hainaut M."/>
            <person name="Hatakka A."/>
            <person name="Henrissat B."/>
            <person name="Hilden K."/>
            <person name="Kuo R."/>
            <person name="Labutti K."/>
            <person name="Lipzen A."/>
            <person name="Makela M.R."/>
            <person name="Sandor L."/>
            <person name="Spatafora J.W."/>
            <person name="Grigoriev I.V."/>
            <person name="Hibbett D.S."/>
        </authorList>
    </citation>
    <scope>NUCLEOTIDE SEQUENCE [LARGE SCALE GENOMIC DNA]</scope>
    <source>
        <strain evidence="2 3">3A-2</strain>
    </source>
</reference>
<sequence length="419" mass="45934">MPTAPPEVAILVSRLQQLLPPLLSLQRASWEQGTAAQALLECHQFFSRSHIHSSDLPFDLLQYLYAFAYDTVVRQAPDGRLGTLLNGDGSSDLGAVDPACIGESIYYVVVRAKESQDISAAGALEEGVGKMLQYLVEKCPRAPIPGSTGSDSNALLLSHRVDAVQIWSDTMYMLPPFLSSAALFHLNCGHTHAPYDPRRLLSMSLQQVTLAAKVLQAESGEWSHIYDLSAHDFKRKAFWGVGNGWVCGGIMRILRSLVMEAAIPASPLIQLIRGDAELVGQLRQCYDILIVTVEACLRHVRPDGLLHDVVDDPSSFVETNLSQQLAYTLYRLLDFHLYDAPLPGVEIPRPSQETLDAWERMAGHLRDAAVAKTDAMGFIRDVCGSPSFDKPGTAAEGQAWGILMEVARAEFLCHGRTAK</sequence>
<dbReference type="OrthoDB" id="2305845at2759"/>
<organism evidence="2 3">
    <name type="scientific">Obba rivulosa</name>
    <dbReference type="NCBI Taxonomy" id="1052685"/>
    <lineage>
        <taxon>Eukaryota</taxon>
        <taxon>Fungi</taxon>
        <taxon>Dikarya</taxon>
        <taxon>Basidiomycota</taxon>
        <taxon>Agaricomycotina</taxon>
        <taxon>Agaricomycetes</taxon>
        <taxon>Polyporales</taxon>
        <taxon>Gelatoporiaceae</taxon>
        <taxon>Obba</taxon>
    </lineage>
</organism>
<evidence type="ECO:0000256" key="1">
    <source>
        <dbReference type="ARBA" id="ARBA00022801"/>
    </source>
</evidence>
<dbReference type="Pfam" id="PF07470">
    <property type="entry name" value="Glyco_hydro_88"/>
    <property type="match status" value="1"/>
</dbReference>
<dbReference type="SUPFAM" id="SSF48208">
    <property type="entry name" value="Six-hairpin glycosidases"/>
    <property type="match status" value="1"/>
</dbReference>
<dbReference type="AlphaFoldDB" id="A0A8E2J5L9"/>
<evidence type="ECO:0000313" key="3">
    <source>
        <dbReference type="Proteomes" id="UP000250043"/>
    </source>
</evidence>
<dbReference type="InterPro" id="IPR008928">
    <property type="entry name" value="6-hairpin_glycosidase_sf"/>
</dbReference>
<keyword evidence="1" id="KW-0378">Hydrolase</keyword>
<protein>
    <submittedName>
        <fullName evidence="2">Uncharacterized protein</fullName>
    </submittedName>
</protein>
<dbReference type="InterPro" id="IPR012341">
    <property type="entry name" value="6hp_glycosidase-like_sf"/>
</dbReference>
<evidence type="ECO:0000313" key="2">
    <source>
        <dbReference type="EMBL" id="OCH95282.1"/>
    </source>
</evidence>
<proteinExistence type="predicted"/>
<name>A0A8E2J5L9_9APHY</name>
<gene>
    <name evidence="2" type="ORF">OBBRIDRAFT_816692</name>
</gene>
<dbReference type="PANTHER" id="PTHR41814:SF1">
    <property type="entry name" value="CELLULASE"/>
    <property type="match status" value="1"/>
</dbReference>
<dbReference type="Proteomes" id="UP000250043">
    <property type="component" value="Unassembled WGS sequence"/>
</dbReference>
<dbReference type="PANTHER" id="PTHR41814">
    <property type="entry name" value="EXPRESSED PROTEIN"/>
    <property type="match status" value="1"/>
</dbReference>